<dbReference type="Gene3D" id="1.20.1090.10">
    <property type="entry name" value="Dehydroquinate synthase-like - alpha domain"/>
    <property type="match status" value="1"/>
</dbReference>
<dbReference type="CDD" id="cd08195">
    <property type="entry name" value="DHQS"/>
    <property type="match status" value="1"/>
</dbReference>
<dbReference type="EC" id="4.2.3.4" evidence="8"/>
<dbReference type="InterPro" id="IPR056179">
    <property type="entry name" value="DHQS_C"/>
</dbReference>
<dbReference type="Pfam" id="PF24621">
    <property type="entry name" value="DHQS_C"/>
    <property type="match status" value="1"/>
</dbReference>
<keyword evidence="3" id="KW-0520">NAD</keyword>
<feature type="domain" description="3-dehydroquinate synthase N-terminal" evidence="6">
    <location>
        <begin position="82"/>
        <end position="194"/>
    </location>
</feature>
<evidence type="ECO:0000313" key="9">
    <source>
        <dbReference type="Proteomes" id="UP000008466"/>
    </source>
</evidence>
<accession>F0RVU1</accession>
<evidence type="ECO:0000313" key="8">
    <source>
        <dbReference type="EMBL" id="ADY13153.1"/>
    </source>
</evidence>
<dbReference type="eggNOG" id="COG0337">
    <property type="taxonomic scope" value="Bacteria"/>
</dbReference>
<gene>
    <name evidence="8" type="ordered locus">SpiBuddy_1328</name>
</gene>
<feature type="domain" description="3-dehydroquinate synthase C-terminal" evidence="7">
    <location>
        <begin position="196"/>
        <end position="343"/>
    </location>
</feature>
<dbReference type="KEGG" id="sbu:SpiBuddy_1328"/>
<dbReference type="EMBL" id="CP002541">
    <property type="protein sequence ID" value="ADY13153.1"/>
    <property type="molecule type" value="Genomic_DNA"/>
</dbReference>
<evidence type="ECO:0000259" key="7">
    <source>
        <dbReference type="Pfam" id="PF24621"/>
    </source>
</evidence>
<dbReference type="STRING" id="158189.SpiBuddy_1328"/>
<keyword evidence="9" id="KW-1185">Reference proteome</keyword>
<keyword evidence="4" id="KW-0057">Aromatic amino acid biosynthesis</keyword>
<dbReference type="GO" id="GO:0008652">
    <property type="term" value="P:amino acid biosynthetic process"/>
    <property type="evidence" value="ECO:0007669"/>
    <property type="project" value="UniProtKB-KW"/>
</dbReference>
<protein>
    <submittedName>
        <fullName evidence="8">3-dehydroquinate synthase</fullName>
        <ecNumber evidence="8">4.2.3.4</ecNumber>
    </submittedName>
</protein>
<keyword evidence="5 8" id="KW-0456">Lyase</keyword>
<evidence type="ECO:0000256" key="4">
    <source>
        <dbReference type="ARBA" id="ARBA00023141"/>
    </source>
</evidence>
<evidence type="ECO:0000256" key="5">
    <source>
        <dbReference type="ARBA" id="ARBA00023239"/>
    </source>
</evidence>
<keyword evidence="2" id="KW-0028">Amino-acid biosynthesis</keyword>
<evidence type="ECO:0000256" key="2">
    <source>
        <dbReference type="ARBA" id="ARBA00022605"/>
    </source>
</evidence>
<sequence>MQGFLQARPTCWFLSCTPAVGYNKAMKILTTTTLDQGKTTDILLADDLKDLSTHLGSYGRSVMWVFDTNTAKLFKQLPPAHVVLESGESSKNLASLERILSTSLDEGLARDGRIIGFGGGVVCDLSAFAASVYMRGCRLTLVPTTLLAMVDAAVGGKTAVDFRGMKNMVGSFYPASEVLVCIDTLRTLSDKEFLNGLAEVIKHALLSQNEELYKLLLVKKNEILSRDPKTLATLVELSLDVKKWYIEQDPTETKGIRQILNLGHTFAHALESSSHFGSWSHGAAVAWGSCRALEAGLALQVTEKAYATGAAKLFKSYGYDIDHRIGRGDWIEFRDHLLKDKKKADGKVLFVLLEGQGKGVLRPLEMPLIQHLVIAKPIF</sequence>
<dbReference type="InterPro" id="IPR050071">
    <property type="entry name" value="Dehydroquinate_synthase"/>
</dbReference>
<evidence type="ECO:0000259" key="6">
    <source>
        <dbReference type="Pfam" id="PF01761"/>
    </source>
</evidence>
<dbReference type="InterPro" id="IPR030960">
    <property type="entry name" value="DHQS/DOIS_N"/>
</dbReference>
<evidence type="ECO:0000256" key="3">
    <source>
        <dbReference type="ARBA" id="ARBA00023027"/>
    </source>
</evidence>
<dbReference type="AlphaFoldDB" id="F0RVU1"/>
<dbReference type="GO" id="GO:0003856">
    <property type="term" value="F:3-dehydroquinate synthase activity"/>
    <property type="evidence" value="ECO:0007669"/>
    <property type="project" value="UniProtKB-EC"/>
</dbReference>
<dbReference type="Gene3D" id="3.40.50.1970">
    <property type="match status" value="1"/>
</dbReference>
<dbReference type="PANTHER" id="PTHR43622">
    <property type="entry name" value="3-DEHYDROQUINATE SYNTHASE"/>
    <property type="match status" value="1"/>
</dbReference>
<evidence type="ECO:0000256" key="1">
    <source>
        <dbReference type="ARBA" id="ARBA00001911"/>
    </source>
</evidence>
<name>F0RVU1_SPHGB</name>
<comment type="cofactor">
    <cofactor evidence="1">
        <name>NAD(+)</name>
        <dbReference type="ChEBI" id="CHEBI:57540"/>
    </cofactor>
</comment>
<dbReference type="SUPFAM" id="SSF56796">
    <property type="entry name" value="Dehydroquinate synthase-like"/>
    <property type="match status" value="1"/>
</dbReference>
<dbReference type="HOGENOM" id="CLU_001201_0_1_12"/>
<dbReference type="Pfam" id="PF01761">
    <property type="entry name" value="DHQ_synthase"/>
    <property type="match status" value="1"/>
</dbReference>
<proteinExistence type="predicted"/>
<dbReference type="GO" id="GO:0009073">
    <property type="term" value="P:aromatic amino acid family biosynthetic process"/>
    <property type="evidence" value="ECO:0007669"/>
    <property type="project" value="UniProtKB-KW"/>
</dbReference>
<dbReference type="PANTHER" id="PTHR43622:SF7">
    <property type="entry name" value="3-DEHYDROQUINATE SYNTHASE, CHLOROPLASTIC"/>
    <property type="match status" value="1"/>
</dbReference>
<dbReference type="Proteomes" id="UP000008466">
    <property type="component" value="Chromosome"/>
</dbReference>
<reference evidence="9" key="1">
    <citation type="submission" date="2011-02" db="EMBL/GenBank/DDBJ databases">
        <title>Complete sequence of Spirochaeta sp. Buddy.</title>
        <authorList>
            <person name="Lucas S."/>
            <person name="Copeland A."/>
            <person name="Lapidus A."/>
            <person name="Cheng J.-F."/>
            <person name="Goodwin L."/>
            <person name="Pitluck S."/>
            <person name="Zeytun A."/>
            <person name="Detter J.C."/>
            <person name="Han C."/>
            <person name="Tapia R."/>
            <person name="Land M."/>
            <person name="Hauser L."/>
            <person name="Kyrpides N."/>
            <person name="Ivanova N."/>
            <person name="Mikhailova N."/>
            <person name="Pagani I."/>
            <person name="Ritalahti K.M."/>
            <person name="Loeffler F.E."/>
            <person name="Woyke T."/>
        </authorList>
    </citation>
    <scope>NUCLEOTIDE SEQUENCE [LARGE SCALE GENOMIC DNA]</scope>
    <source>
        <strain evidence="9">ATCC BAA-1886 / DSM 22777 / Buddy</strain>
    </source>
</reference>
<organism evidence="8 9">
    <name type="scientific">Sphaerochaeta globosa (strain ATCC BAA-1886 / DSM 22777 / Buddy)</name>
    <name type="common">Spirochaeta sp. (strain Buddy)</name>
    <dbReference type="NCBI Taxonomy" id="158189"/>
    <lineage>
        <taxon>Bacteria</taxon>
        <taxon>Pseudomonadati</taxon>
        <taxon>Spirochaetota</taxon>
        <taxon>Spirochaetia</taxon>
        <taxon>Spirochaetales</taxon>
        <taxon>Sphaerochaetaceae</taxon>
        <taxon>Sphaerochaeta</taxon>
    </lineage>
</organism>